<evidence type="ECO:0000313" key="17">
    <source>
        <dbReference type="EMBL" id="WFN37731.1"/>
    </source>
</evidence>
<organism evidence="17 18">
    <name type="scientific">Methanomicrobium antiquum</name>
    <dbReference type="NCBI Taxonomy" id="487686"/>
    <lineage>
        <taxon>Archaea</taxon>
        <taxon>Methanobacteriati</taxon>
        <taxon>Methanobacteriota</taxon>
        <taxon>Stenosarchaea group</taxon>
        <taxon>Methanomicrobia</taxon>
        <taxon>Methanomicrobiales</taxon>
        <taxon>Methanomicrobiaceae</taxon>
        <taxon>Methanomicrobium</taxon>
    </lineage>
</organism>
<dbReference type="PANTHER" id="PTHR43013">
    <property type="entry name" value="GLUTAMYL-TRNA REDUCTASE"/>
    <property type="match status" value="1"/>
</dbReference>
<evidence type="ECO:0000256" key="12">
    <source>
        <dbReference type="PIRSR" id="PIRSR000445-4"/>
    </source>
</evidence>
<evidence type="ECO:0000256" key="10">
    <source>
        <dbReference type="PIRSR" id="PIRSR000445-2"/>
    </source>
</evidence>
<dbReference type="GeneID" id="79949716"/>
<dbReference type="GO" id="GO:0019353">
    <property type="term" value="P:protoporphyrinogen IX biosynthetic process from glutamate"/>
    <property type="evidence" value="ECO:0007669"/>
    <property type="project" value="TreeGrafter"/>
</dbReference>
<gene>
    <name evidence="8 17" type="primary">hemA</name>
    <name evidence="17" type="ORF">L1994_04920</name>
</gene>
<dbReference type="InterPro" id="IPR006151">
    <property type="entry name" value="Shikm_DH/Glu-tRNA_Rdtase"/>
</dbReference>
<comment type="pathway">
    <text evidence="1 8 13">Porphyrin-containing compound metabolism; protoporphyrin-IX biosynthesis; 5-aminolevulinate from L-glutamyl-tRNA(Glu): step 1/2.</text>
</comment>
<feature type="active site" description="Nucleophile" evidence="8 9">
    <location>
        <position position="52"/>
    </location>
</feature>
<comment type="similarity">
    <text evidence="2 8 13">Belongs to the glutamyl-tRNA reductase family.</text>
</comment>
<sequence length="427" mass="47662">MNSKLLTSVACAGLTHHEANIEKLEEFRFSDEEQFLQDAREHFKGVVLLQTCNRVEIFVQGESMALENFLESKGRSGFWTLEGCKALTHLLRLACGMDSMIVGEDQIIGQLKKALTFAHEVGVCSQVLDLCINKAVHTGIEVRKRTHINNGAVSIGSAAVKLAEELLGSLEGRHILVVGGGEMGKLVAQALAAKNLTAIYVTNRTFETAKRLAEEIGGKAVMMDELYHYISLSDVVISCTAAPHPVIHCEPLREIINRQRWPIEEVKKPLILIDIAQPRDIEENVSVIEGIKLFTIDDLRSVSEKNMKSRRQEALMAEAFLIEESKHFITLLNRACANETLGDLHTWAESIRIRERDKALARVNNADERIKDIFDDFSKVLMKKLLADATFAVRSCAEYGDLETADKLVLAITRGKRPCSPREDLED</sequence>
<dbReference type="InterPro" id="IPR015895">
    <property type="entry name" value="4pyrrol_synth_GluRdtase_N"/>
</dbReference>
<comment type="subunit">
    <text evidence="8">Homodimer.</text>
</comment>
<evidence type="ECO:0000256" key="6">
    <source>
        <dbReference type="ARBA" id="ARBA00023244"/>
    </source>
</evidence>
<comment type="miscellaneous">
    <text evidence="8">During catalysis, the active site Cys acts as a nucleophile attacking the alpha-carbonyl group of tRNA-bound glutamate with the formation of a thioester intermediate between enzyme and glutamate, and the concomitant release of tRNA(Glu). The thioester intermediate is finally reduced by direct hydride transfer from NADPH, to form the product GSA.</text>
</comment>
<feature type="binding site" evidence="8 10">
    <location>
        <begin position="104"/>
        <end position="106"/>
    </location>
    <ligand>
        <name>substrate</name>
    </ligand>
</feature>
<evidence type="ECO:0000256" key="9">
    <source>
        <dbReference type="PIRSR" id="PIRSR000445-1"/>
    </source>
</evidence>
<proteinExistence type="inferred from homology"/>
<dbReference type="Pfam" id="PF00745">
    <property type="entry name" value="GlutR_dimer"/>
    <property type="match status" value="1"/>
</dbReference>
<evidence type="ECO:0000256" key="2">
    <source>
        <dbReference type="ARBA" id="ARBA00005916"/>
    </source>
</evidence>
<dbReference type="Pfam" id="PF05201">
    <property type="entry name" value="GlutR_N"/>
    <property type="match status" value="1"/>
</dbReference>
<dbReference type="PIRSF" id="PIRSF000445">
    <property type="entry name" value="4pyrrol_synth_GluRdtase"/>
    <property type="match status" value="1"/>
</dbReference>
<dbReference type="SUPFAM" id="SSF69742">
    <property type="entry name" value="Glutamyl tRNA-reductase catalytic, N-terminal domain"/>
    <property type="match status" value="1"/>
</dbReference>
<evidence type="ECO:0000313" key="18">
    <source>
        <dbReference type="Proteomes" id="UP001218895"/>
    </source>
</evidence>
<dbReference type="KEGG" id="manq:L1994_04920"/>
<comment type="domain">
    <text evidence="8">Possesses an unusual extended V-shaped dimeric structure with each monomer consisting of three distinct domains arranged along a curved 'spinal' alpha-helix. The N-terminal catalytic domain specifically recognizes the glutamate moiety of the substrate. The second domain is the NADPH-binding domain, and the third C-terminal domain is responsible for dimerization.</text>
</comment>
<keyword evidence="6 8" id="KW-0627">Porphyrin biosynthesis</keyword>
<name>A0AAF0FTN2_9EURY</name>
<feature type="binding site" evidence="8 11">
    <location>
        <begin position="179"/>
        <end position="184"/>
    </location>
    <ligand>
        <name>NADP(+)</name>
        <dbReference type="ChEBI" id="CHEBI:58349"/>
    </ligand>
</feature>
<dbReference type="SUPFAM" id="SSF51735">
    <property type="entry name" value="NAD(P)-binding Rossmann-fold domains"/>
    <property type="match status" value="1"/>
</dbReference>
<dbReference type="InterPro" id="IPR018214">
    <property type="entry name" value="GluRdtase_CS"/>
</dbReference>
<comment type="function">
    <text evidence="8">Catalyzes the NADPH-dependent reduction of glutamyl-tRNA(Glu) to glutamate 1-semialdehyde (GSA).</text>
</comment>
<dbReference type="EC" id="1.2.1.70" evidence="3 8"/>
<dbReference type="CDD" id="cd05213">
    <property type="entry name" value="NAD_bind_Glutamyl_tRNA_reduct"/>
    <property type="match status" value="1"/>
</dbReference>
<evidence type="ECO:0000259" key="15">
    <source>
        <dbReference type="Pfam" id="PF01488"/>
    </source>
</evidence>
<dbReference type="EMBL" id="CP091092">
    <property type="protein sequence ID" value="WFN37731.1"/>
    <property type="molecule type" value="Genomic_DNA"/>
</dbReference>
<feature type="domain" description="Quinate/shikimate 5-dehydrogenase/glutamyl-tRNA reductase" evidence="15">
    <location>
        <begin position="161"/>
        <end position="302"/>
    </location>
</feature>
<dbReference type="Gene3D" id="3.30.460.30">
    <property type="entry name" value="Glutamyl-tRNA reductase, N-terminal domain"/>
    <property type="match status" value="1"/>
</dbReference>
<dbReference type="GO" id="GO:0050661">
    <property type="term" value="F:NADP binding"/>
    <property type="evidence" value="ECO:0007669"/>
    <property type="project" value="InterPro"/>
</dbReference>
<feature type="domain" description="Tetrapyrrole biosynthesis glutamyl-tRNA reductase dimerisation" evidence="14">
    <location>
        <begin position="317"/>
        <end position="402"/>
    </location>
</feature>
<evidence type="ECO:0000256" key="8">
    <source>
        <dbReference type="HAMAP-Rule" id="MF_00087"/>
    </source>
</evidence>
<feature type="site" description="Important for activity" evidence="8 12">
    <location>
        <position position="89"/>
    </location>
</feature>
<dbReference type="Proteomes" id="UP001218895">
    <property type="component" value="Chromosome"/>
</dbReference>
<evidence type="ECO:0000259" key="16">
    <source>
        <dbReference type="Pfam" id="PF05201"/>
    </source>
</evidence>
<dbReference type="Pfam" id="PF01488">
    <property type="entry name" value="Shikimate_DH"/>
    <property type="match status" value="1"/>
</dbReference>
<dbReference type="InterPro" id="IPR036343">
    <property type="entry name" value="GluRdtase_N_sf"/>
</dbReference>
<evidence type="ECO:0000259" key="14">
    <source>
        <dbReference type="Pfam" id="PF00745"/>
    </source>
</evidence>
<feature type="binding site" evidence="8 10">
    <location>
        <begin position="51"/>
        <end position="54"/>
    </location>
    <ligand>
        <name>substrate</name>
    </ligand>
</feature>
<feature type="binding site" evidence="8 10">
    <location>
        <position position="110"/>
    </location>
    <ligand>
        <name>substrate</name>
    </ligand>
</feature>
<evidence type="ECO:0000256" key="7">
    <source>
        <dbReference type="ARBA" id="ARBA00047464"/>
    </source>
</evidence>
<evidence type="ECO:0000256" key="1">
    <source>
        <dbReference type="ARBA" id="ARBA00005059"/>
    </source>
</evidence>
<dbReference type="RefSeq" id="WP_278100571.1">
    <property type="nucleotide sequence ID" value="NZ_CP091092.1"/>
</dbReference>
<dbReference type="InterPro" id="IPR036453">
    <property type="entry name" value="GluRdtase_dimer_dom_sf"/>
</dbReference>
<dbReference type="HAMAP" id="MF_00087">
    <property type="entry name" value="Glu_tRNA_reductase"/>
    <property type="match status" value="1"/>
</dbReference>
<dbReference type="PROSITE" id="PS00747">
    <property type="entry name" value="GLUTR"/>
    <property type="match status" value="1"/>
</dbReference>
<dbReference type="GO" id="GO:0008883">
    <property type="term" value="F:glutamyl-tRNA reductase activity"/>
    <property type="evidence" value="ECO:0007669"/>
    <property type="project" value="UniProtKB-UniRule"/>
</dbReference>
<evidence type="ECO:0000256" key="13">
    <source>
        <dbReference type="RuleBase" id="RU000584"/>
    </source>
</evidence>
<feature type="binding site" evidence="8 10">
    <location>
        <position position="99"/>
    </location>
    <ligand>
        <name>substrate</name>
    </ligand>
</feature>
<protein>
    <recommendedName>
        <fullName evidence="3 8">Glutamyl-tRNA reductase</fullName>
        <shortName evidence="8">GluTR</shortName>
        <ecNumber evidence="3 8">1.2.1.70</ecNumber>
    </recommendedName>
</protein>
<dbReference type="InterPro" id="IPR036291">
    <property type="entry name" value="NAD(P)-bd_dom_sf"/>
</dbReference>
<evidence type="ECO:0000256" key="5">
    <source>
        <dbReference type="ARBA" id="ARBA00023002"/>
    </source>
</evidence>
<comment type="catalytic activity">
    <reaction evidence="7 8 13">
        <text>(S)-4-amino-5-oxopentanoate + tRNA(Glu) + NADP(+) = L-glutamyl-tRNA(Glu) + NADPH + H(+)</text>
        <dbReference type="Rhea" id="RHEA:12344"/>
        <dbReference type="Rhea" id="RHEA-COMP:9663"/>
        <dbReference type="Rhea" id="RHEA-COMP:9680"/>
        <dbReference type="ChEBI" id="CHEBI:15378"/>
        <dbReference type="ChEBI" id="CHEBI:57501"/>
        <dbReference type="ChEBI" id="CHEBI:57783"/>
        <dbReference type="ChEBI" id="CHEBI:58349"/>
        <dbReference type="ChEBI" id="CHEBI:78442"/>
        <dbReference type="ChEBI" id="CHEBI:78520"/>
        <dbReference type="EC" id="1.2.1.70"/>
    </reaction>
</comment>
<dbReference type="PANTHER" id="PTHR43013:SF1">
    <property type="entry name" value="GLUTAMYL-TRNA REDUCTASE"/>
    <property type="match status" value="1"/>
</dbReference>
<dbReference type="InterPro" id="IPR000343">
    <property type="entry name" value="4pyrrol_synth_GluRdtase"/>
</dbReference>
<keyword evidence="5 8" id="KW-0560">Oxidoreductase</keyword>
<keyword evidence="4 8" id="KW-0521">NADP</keyword>
<reference evidence="17" key="1">
    <citation type="submission" date="2022-01" db="EMBL/GenBank/DDBJ databases">
        <title>Complete genome of Methanomicrobium antiquum DSM 21220.</title>
        <authorList>
            <person name="Chen S.-C."/>
            <person name="You Y.-T."/>
            <person name="Zhou Y.-Z."/>
            <person name="Lai M.-C."/>
        </authorList>
    </citation>
    <scope>NUCLEOTIDE SEQUENCE</scope>
    <source>
        <strain evidence="17">DSM 21220</strain>
    </source>
</reference>
<accession>A0AAF0FTN2</accession>
<evidence type="ECO:0000256" key="11">
    <source>
        <dbReference type="PIRSR" id="PIRSR000445-3"/>
    </source>
</evidence>
<dbReference type="NCBIfam" id="TIGR01035">
    <property type="entry name" value="hemA"/>
    <property type="match status" value="1"/>
</dbReference>
<evidence type="ECO:0000256" key="4">
    <source>
        <dbReference type="ARBA" id="ARBA00022857"/>
    </source>
</evidence>
<keyword evidence="18" id="KW-1185">Reference proteome</keyword>
<feature type="domain" description="Glutamyl-tRNA reductase N-terminal" evidence="16">
    <location>
        <begin position="13"/>
        <end position="146"/>
    </location>
</feature>
<dbReference type="FunFam" id="3.40.50.720:FF:000031">
    <property type="entry name" value="Glutamyl-tRNA reductase"/>
    <property type="match status" value="1"/>
</dbReference>
<dbReference type="InterPro" id="IPR015896">
    <property type="entry name" value="4pyrrol_synth_GluRdtase_dimer"/>
</dbReference>
<dbReference type="Gene3D" id="3.40.50.720">
    <property type="entry name" value="NAD(P)-binding Rossmann-like Domain"/>
    <property type="match status" value="1"/>
</dbReference>
<dbReference type="SUPFAM" id="SSF69075">
    <property type="entry name" value="Glutamyl tRNA-reductase dimerization domain"/>
    <property type="match status" value="1"/>
</dbReference>
<evidence type="ECO:0000256" key="3">
    <source>
        <dbReference type="ARBA" id="ARBA00012970"/>
    </source>
</evidence>
<dbReference type="AlphaFoldDB" id="A0AAF0FTN2"/>